<dbReference type="AlphaFoldDB" id="C1N334"/>
<feature type="region of interest" description="Disordered" evidence="1">
    <location>
        <begin position="118"/>
        <end position="146"/>
    </location>
</feature>
<feature type="compositionally biased region" description="Low complexity" evidence="1">
    <location>
        <begin position="129"/>
        <end position="141"/>
    </location>
</feature>
<evidence type="ECO:0000313" key="2">
    <source>
        <dbReference type="EMBL" id="EEH53357.1"/>
    </source>
</evidence>
<dbReference type="RefSeq" id="XP_003062538.1">
    <property type="nucleotide sequence ID" value="XM_003062492.1"/>
</dbReference>
<reference evidence="2 3" key="1">
    <citation type="journal article" date="2009" name="Science">
        <title>Green evolution and dynamic adaptations revealed by genomes of the marine picoeukaryotes Micromonas.</title>
        <authorList>
            <person name="Worden A.Z."/>
            <person name="Lee J.H."/>
            <person name="Mock T."/>
            <person name="Rouze P."/>
            <person name="Simmons M.P."/>
            <person name="Aerts A.L."/>
            <person name="Allen A.E."/>
            <person name="Cuvelier M.L."/>
            <person name="Derelle E."/>
            <person name="Everett M.V."/>
            <person name="Foulon E."/>
            <person name="Grimwood J."/>
            <person name="Gundlach H."/>
            <person name="Henrissat B."/>
            <person name="Napoli C."/>
            <person name="McDonald S.M."/>
            <person name="Parker M.S."/>
            <person name="Rombauts S."/>
            <person name="Salamov A."/>
            <person name="Von Dassow P."/>
            <person name="Badger J.H."/>
            <person name="Coutinho P.M."/>
            <person name="Demir E."/>
            <person name="Dubchak I."/>
            <person name="Gentemann C."/>
            <person name="Eikrem W."/>
            <person name="Gready J.E."/>
            <person name="John U."/>
            <person name="Lanier W."/>
            <person name="Lindquist E.A."/>
            <person name="Lucas S."/>
            <person name="Mayer K.F."/>
            <person name="Moreau H."/>
            <person name="Not F."/>
            <person name="Otillar R."/>
            <person name="Panaud O."/>
            <person name="Pangilinan J."/>
            <person name="Paulsen I."/>
            <person name="Piegu B."/>
            <person name="Poliakov A."/>
            <person name="Robbens S."/>
            <person name="Schmutz J."/>
            <person name="Toulza E."/>
            <person name="Wyss T."/>
            <person name="Zelensky A."/>
            <person name="Zhou K."/>
            <person name="Armbrust E.V."/>
            <person name="Bhattacharya D."/>
            <person name="Goodenough U.W."/>
            <person name="Van de Peer Y."/>
            <person name="Grigoriev I.V."/>
        </authorList>
    </citation>
    <scope>NUCLEOTIDE SEQUENCE [LARGE SCALE GENOMIC DNA]</scope>
    <source>
        <strain evidence="2 3">CCMP1545</strain>
    </source>
</reference>
<name>C1N334_MICPC</name>
<evidence type="ECO:0000256" key="1">
    <source>
        <dbReference type="SAM" id="MobiDB-lite"/>
    </source>
</evidence>
<dbReference type="KEGG" id="mpp:MICPUCDRAFT_68518"/>
<accession>C1N334</accession>
<dbReference type="EMBL" id="GG663746">
    <property type="protein sequence ID" value="EEH53357.1"/>
    <property type="molecule type" value="Genomic_DNA"/>
</dbReference>
<dbReference type="Proteomes" id="UP000001876">
    <property type="component" value="Unassembled WGS sequence"/>
</dbReference>
<proteinExistence type="predicted"/>
<dbReference type="OrthoDB" id="548986at2759"/>
<gene>
    <name evidence="2" type="ORF">MICPUCDRAFT_68518</name>
</gene>
<evidence type="ECO:0000313" key="3">
    <source>
        <dbReference type="Proteomes" id="UP000001876"/>
    </source>
</evidence>
<dbReference type="GeneID" id="9687752"/>
<organism evidence="3">
    <name type="scientific">Micromonas pusilla (strain CCMP1545)</name>
    <name type="common">Picoplanktonic green alga</name>
    <dbReference type="NCBI Taxonomy" id="564608"/>
    <lineage>
        <taxon>Eukaryota</taxon>
        <taxon>Viridiplantae</taxon>
        <taxon>Chlorophyta</taxon>
        <taxon>Mamiellophyceae</taxon>
        <taxon>Mamiellales</taxon>
        <taxon>Mamiellaceae</taxon>
        <taxon>Micromonas</taxon>
    </lineage>
</organism>
<protein>
    <submittedName>
        <fullName evidence="2">Predicted protein</fullName>
    </submittedName>
</protein>
<sequence length="285" mass="30201">MNAVPQGLSLPAHLCAQGPSVSIPTRLDACLSTPTDAFQLHPDVTPSDAELLVKTHWALARLRHRPAPGDMQSLAGAARRLVGDLSVDDRLTVMHAWGVLRCNPGDDVIRAYTADFRSSDENSSDDSSSDATSSSSSSSSSGGEDALDGDQCAKLLCAYGRTRHLPPAAHASALARRLVEEAERDALHPSAATLGLWGASLLGLRMTTAQLDVLARDAVQQKKLAPRSLAKIVWALAALGYDPTASDLAELRARAKDAMPSLMAKDKEALREALLRLGDRDVAVA</sequence>
<keyword evidence="3" id="KW-1185">Reference proteome</keyword>